<sequence length="224" mass="23681">MLLSTPRSGPPERSAGVALAADNKTTTVLTCEPLLIGLGAFAAATMNTTLSGFAPAHGTPVGVPASNDLTYAGLLKGRDNLNDSIRNTPGKKIVFGYSRGAQIASEWLRAYAGKPGAPSASDLSFVLIGNPQRRLGGDLGKTLDGVTLRPAPDNTRYTVTDISRRWDGWANTDNWPDGPNPAAQEKLANNKFSGAHTSYWWTSINSPQNQTRAVVGNTTYVVAP</sequence>
<dbReference type="EMBL" id="LDTZ01000017">
    <property type="protein sequence ID" value="KNA91254.1"/>
    <property type="molecule type" value="Genomic_DNA"/>
</dbReference>
<name>A0ABR5ICB8_9ACTN</name>
<reference evidence="2 3" key="1">
    <citation type="submission" date="2015-05" db="EMBL/GenBank/DDBJ databases">
        <title>Draft genome sequence of the bacterium Gordonia jacobaea a new member of the Gordonia genus.</title>
        <authorList>
            <person name="Jimenez-Galisteo G."/>
            <person name="Dominguez A."/>
            <person name="Munoz E."/>
            <person name="Vinas M."/>
        </authorList>
    </citation>
    <scope>NUCLEOTIDE SEQUENCE [LARGE SCALE GENOMIC DNA]</scope>
    <source>
        <strain evidence="3">mv1</strain>
    </source>
</reference>
<dbReference type="Gene3D" id="3.40.50.1820">
    <property type="entry name" value="alpha/beta hydrolase"/>
    <property type="match status" value="1"/>
</dbReference>
<evidence type="ECO:0000313" key="3">
    <source>
        <dbReference type="Proteomes" id="UP000037247"/>
    </source>
</evidence>
<dbReference type="Pfam" id="PF08237">
    <property type="entry name" value="PE-PPE"/>
    <property type="match status" value="1"/>
</dbReference>
<comment type="caution">
    <text evidence="2">The sequence shown here is derived from an EMBL/GenBank/DDBJ whole genome shotgun (WGS) entry which is preliminary data.</text>
</comment>
<dbReference type="InterPro" id="IPR029058">
    <property type="entry name" value="AB_hydrolase_fold"/>
</dbReference>
<organism evidence="2 3">
    <name type="scientific">Gordonia jacobaea</name>
    <dbReference type="NCBI Taxonomy" id="122202"/>
    <lineage>
        <taxon>Bacteria</taxon>
        <taxon>Bacillati</taxon>
        <taxon>Actinomycetota</taxon>
        <taxon>Actinomycetes</taxon>
        <taxon>Mycobacteriales</taxon>
        <taxon>Gordoniaceae</taxon>
        <taxon>Gordonia</taxon>
    </lineage>
</organism>
<dbReference type="SUPFAM" id="SSF53474">
    <property type="entry name" value="alpha/beta-Hydrolases"/>
    <property type="match status" value="1"/>
</dbReference>
<proteinExistence type="predicted"/>
<dbReference type="Proteomes" id="UP000037247">
    <property type="component" value="Unassembled WGS sequence"/>
</dbReference>
<keyword evidence="3" id="KW-1185">Reference proteome</keyword>
<gene>
    <name evidence="2" type="ORF">ABW18_11395</name>
</gene>
<feature type="domain" description="PE-PPE" evidence="1">
    <location>
        <begin position="66"/>
        <end position="177"/>
    </location>
</feature>
<protein>
    <recommendedName>
        <fullName evidence="1">PE-PPE domain-containing protein</fullName>
    </recommendedName>
</protein>
<evidence type="ECO:0000259" key="1">
    <source>
        <dbReference type="Pfam" id="PF08237"/>
    </source>
</evidence>
<evidence type="ECO:0000313" key="2">
    <source>
        <dbReference type="EMBL" id="KNA91254.1"/>
    </source>
</evidence>
<accession>A0ABR5ICB8</accession>
<dbReference type="InterPro" id="IPR013228">
    <property type="entry name" value="PE-PPE_C"/>
</dbReference>